<dbReference type="RefSeq" id="WP_132306974.1">
    <property type="nucleotide sequence ID" value="NZ_CP023039.1"/>
</dbReference>
<gene>
    <name evidence="1" type="ORF">CD178_03380</name>
</gene>
<evidence type="ECO:0000313" key="2">
    <source>
        <dbReference type="Proteomes" id="UP000264120"/>
    </source>
</evidence>
<keyword evidence="1" id="KW-0614">Plasmid</keyword>
<dbReference type="Proteomes" id="UP000264120">
    <property type="component" value="Plasmid unnamed3"/>
</dbReference>
<dbReference type="KEGG" id="ksc:CD178_03380"/>
<dbReference type="AlphaFoldDB" id="A0A347WGY1"/>
<proteinExistence type="predicted"/>
<geneLocation type="plasmid" evidence="1 2">
    <name>unnamed3</name>
</geneLocation>
<sequence length="93" mass="10332">MAEKTAKLMAGKNRDAEPVTFGKLSIHDRFRFAAAPLGTVYRKEARTHYTIAGRPPLCRISRDALVIPVPDEARDATGTVRRLPSRRRSTGGR</sequence>
<keyword evidence="2" id="KW-1185">Reference proteome</keyword>
<protein>
    <submittedName>
        <fullName evidence="1">Uncharacterized protein</fullName>
    </submittedName>
</protein>
<reference evidence="1 2" key="1">
    <citation type="submission" date="2017-08" db="EMBL/GenBank/DDBJ databases">
        <title>Complete genome sequence of Gluconacetobacter saccharivorans CV1 isolated from Fermented Vinegar.</title>
        <authorList>
            <person name="Kim S.-Y."/>
        </authorList>
    </citation>
    <scope>NUCLEOTIDE SEQUENCE [LARGE SCALE GENOMIC DNA]</scope>
    <source>
        <strain evidence="1 2">CV1</strain>
        <plasmid evidence="1 2">unnamed3</plasmid>
    </source>
</reference>
<organism evidence="1 2">
    <name type="scientific">Komagataeibacter saccharivorans</name>
    <dbReference type="NCBI Taxonomy" id="265959"/>
    <lineage>
        <taxon>Bacteria</taxon>
        <taxon>Pseudomonadati</taxon>
        <taxon>Pseudomonadota</taxon>
        <taxon>Alphaproteobacteria</taxon>
        <taxon>Acetobacterales</taxon>
        <taxon>Acetobacteraceae</taxon>
        <taxon>Komagataeibacter</taxon>
    </lineage>
</organism>
<evidence type="ECO:0000313" key="1">
    <source>
        <dbReference type="EMBL" id="AXY24124.1"/>
    </source>
</evidence>
<accession>A0A347WGY1</accession>
<dbReference type="GeneID" id="98314939"/>
<dbReference type="EMBL" id="CP023039">
    <property type="protein sequence ID" value="AXY24124.1"/>
    <property type="molecule type" value="Genomic_DNA"/>
</dbReference>
<name>A0A347WGY1_9PROT</name>